<name>A0A1G2D1U7_9BACT</name>
<accession>A0A1G2D1U7</accession>
<dbReference type="InterPro" id="IPR017968">
    <property type="entry name" value="Acylphosphatase_CS"/>
</dbReference>
<dbReference type="GO" id="GO:0003998">
    <property type="term" value="F:acylphosphatase activity"/>
    <property type="evidence" value="ECO:0007669"/>
    <property type="project" value="UniProtKB-EC"/>
</dbReference>
<feature type="active site" evidence="4">
    <location>
        <position position="36"/>
    </location>
</feature>
<dbReference type="EMBL" id="MHLL01000056">
    <property type="protein sequence ID" value="OGZ07579.1"/>
    <property type="molecule type" value="Genomic_DNA"/>
</dbReference>
<evidence type="ECO:0000256" key="3">
    <source>
        <dbReference type="ARBA" id="ARBA00047645"/>
    </source>
</evidence>
<feature type="active site" evidence="4">
    <location>
        <position position="18"/>
    </location>
</feature>
<evidence type="ECO:0000256" key="4">
    <source>
        <dbReference type="PROSITE-ProRule" id="PRU00520"/>
    </source>
</evidence>
<evidence type="ECO:0000313" key="8">
    <source>
        <dbReference type="Proteomes" id="UP000177996"/>
    </source>
</evidence>
<evidence type="ECO:0000259" key="6">
    <source>
        <dbReference type="PROSITE" id="PS51160"/>
    </source>
</evidence>
<feature type="domain" description="Acylphosphatase-like" evidence="6">
    <location>
        <begin position="3"/>
        <end position="90"/>
    </location>
</feature>
<comment type="catalytic activity">
    <reaction evidence="3 4">
        <text>an acyl phosphate + H2O = a carboxylate + phosphate + H(+)</text>
        <dbReference type="Rhea" id="RHEA:14965"/>
        <dbReference type="ChEBI" id="CHEBI:15377"/>
        <dbReference type="ChEBI" id="CHEBI:15378"/>
        <dbReference type="ChEBI" id="CHEBI:29067"/>
        <dbReference type="ChEBI" id="CHEBI:43474"/>
        <dbReference type="ChEBI" id="CHEBI:59918"/>
        <dbReference type="EC" id="3.6.1.7"/>
    </reaction>
</comment>
<dbReference type="AlphaFoldDB" id="A0A1G2D1U7"/>
<protein>
    <recommendedName>
        <fullName evidence="2 4">acylphosphatase</fullName>
        <ecNumber evidence="2 4">3.6.1.7</ecNumber>
    </recommendedName>
</protein>
<evidence type="ECO:0000256" key="2">
    <source>
        <dbReference type="ARBA" id="ARBA00012150"/>
    </source>
</evidence>
<dbReference type="InterPro" id="IPR001792">
    <property type="entry name" value="Acylphosphatase-like_dom"/>
</dbReference>
<dbReference type="InterPro" id="IPR036046">
    <property type="entry name" value="Acylphosphatase-like_dom_sf"/>
</dbReference>
<dbReference type="PROSITE" id="PS51160">
    <property type="entry name" value="ACYLPHOSPHATASE_3"/>
    <property type="match status" value="1"/>
</dbReference>
<sequence length="90" mass="10347">MRCLHLTIHGRVHGVFFRHGARQVAERLGLVGFVKNCPNGCVEVLAQGDEESLKKLRDWCKVGPPLARVERVEEEWEEIEGANFKEFKIF</sequence>
<dbReference type="Pfam" id="PF00708">
    <property type="entry name" value="Acylphosphatase"/>
    <property type="match status" value="1"/>
</dbReference>
<dbReference type="Gene3D" id="3.30.70.100">
    <property type="match status" value="1"/>
</dbReference>
<dbReference type="PANTHER" id="PTHR47268:SF4">
    <property type="entry name" value="ACYLPHOSPHATASE"/>
    <property type="match status" value="1"/>
</dbReference>
<reference evidence="7 8" key="1">
    <citation type="journal article" date="2016" name="Nat. Commun.">
        <title>Thousands of microbial genomes shed light on interconnected biogeochemical processes in an aquifer system.</title>
        <authorList>
            <person name="Anantharaman K."/>
            <person name="Brown C.T."/>
            <person name="Hug L.A."/>
            <person name="Sharon I."/>
            <person name="Castelle C.J."/>
            <person name="Probst A.J."/>
            <person name="Thomas B.C."/>
            <person name="Singh A."/>
            <person name="Wilkins M.J."/>
            <person name="Karaoz U."/>
            <person name="Brodie E.L."/>
            <person name="Williams K.H."/>
            <person name="Hubbard S.S."/>
            <person name="Banfield J.F."/>
        </authorList>
    </citation>
    <scope>NUCLEOTIDE SEQUENCE [LARGE SCALE GENOMIC DNA]</scope>
</reference>
<organism evidence="7 8">
    <name type="scientific">Candidatus Lloydbacteria bacterium RIFCSPHIGHO2_02_FULL_50_13</name>
    <dbReference type="NCBI Taxonomy" id="1798661"/>
    <lineage>
        <taxon>Bacteria</taxon>
        <taxon>Candidatus Lloydiibacteriota</taxon>
    </lineage>
</organism>
<dbReference type="PRINTS" id="PR00112">
    <property type="entry name" value="ACYLPHPHTASE"/>
</dbReference>
<comment type="caution">
    <text evidence="7">The sequence shown here is derived from an EMBL/GenBank/DDBJ whole genome shotgun (WGS) entry which is preliminary data.</text>
</comment>
<dbReference type="InterPro" id="IPR020456">
    <property type="entry name" value="Acylphosphatase"/>
</dbReference>
<evidence type="ECO:0000256" key="5">
    <source>
        <dbReference type="RuleBase" id="RU004168"/>
    </source>
</evidence>
<evidence type="ECO:0000256" key="1">
    <source>
        <dbReference type="ARBA" id="ARBA00005614"/>
    </source>
</evidence>
<proteinExistence type="inferred from homology"/>
<dbReference type="STRING" id="1798661.A3D65_06890"/>
<dbReference type="PROSITE" id="PS00151">
    <property type="entry name" value="ACYLPHOSPHATASE_2"/>
    <property type="match status" value="1"/>
</dbReference>
<dbReference type="EC" id="3.6.1.7" evidence="2 4"/>
<dbReference type="Proteomes" id="UP000177996">
    <property type="component" value="Unassembled WGS sequence"/>
</dbReference>
<gene>
    <name evidence="7" type="ORF">A3D65_06890</name>
</gene>
<evidence type="ECO:0000313" key="7">
    <source>
        <dbReference type="EMBL" id="OGZ07579.1"/>
    </source>
</evidence>
<keyword evidence="4" id="KW-0378">Hydrolase</keyword>
<dbReference type="SUPFAM" id="SSF54975">
    <property type="entry name" value="Acylphosphatase/BLUF domain-like"/>
    <property type="match status" value="1"/>
</dbReference>
<dbReference type="PANTHER" id="PTHR47268">
    <property type="entry name" value="ACYLPHOSPHATASE"/>
    <property type="match status" value="1"/>
</dbReference>
<comment type="similarity">
    <text evidence="1 5">Belongs to the acylphosphatase family.</text>
</comment>